<dbReference type="Proteomes" id="UP001470023">
    <property type="component" value="Unassembled WGS sequence"/>
</dbReference>
<sequence length="206" mass="22342">MSLAKRRADGAGLIEWMHAGEDFEAATALLSIARHQLAPRKLYAFTASATKAAVPGLPSKLRSATTHALIAAGFKPSSTQNYMLCDLDDLSAKINDHVAEVTYLDDFQGWRLAVKNSEGRVLANALLSHPDADSGTATLWSLFVHPAYRCQGIGHRLLSQCLSIAGMTGAQRVAAYVDPSDQSFTHFLSAHEFDVIDYLSVYHHAS</sequence>
<protein>
    <submittedName>
        <fullName evidence="2">GNAT family N-acetyltransferase</fullName>
        <ecNumber evidence="2">2.3.1.-</ecNumber>
    </submittedName>
</protein>
<evidence type="ECO:0000313" key="2">
    <source>
        <dbReference type="EMBL" id="MER6434385.1"/>
    </source>
</evidence>
<accession>A0ABV1UM77</accession>
<dbReference type="EMBL" id="JBEPAZ010000107">
    <property type="protein sequence ID" value="MER6434385.1"/>
    <property type="molecule type" value="Genomic_DNA"/>
</dbReference>
<dbReference type="GO" id="GO:0016746">
    <property type="term" value="F:acyltransferase activity"/>
    <property type="evidence" value="ECO:0007669"/>
    <property type="project" value="UniProtKB-KW"/>
</dbReference>
<dbReference type="PROSITE" id="PS51186">
    <property type="entry name" value="GNAT"/>
    <property type="match status" value="1"/>
</dbReference>
<keyword evidence="2" id="KW-0808">Transferase</keyword>
<comment type="caution">
    <text evidence="2">The sequence shown here is derived from an EMBL/GenBank/DDBJ whole genome shotgun (WGS) entry which is preliminary data.</text>
</comment>
<name>A0ABV1UM77_9ACTN</name>
<dbReference type="Pfam" id="PF00583">
    <property type="entry name" value="Acetyltransf_1"/>
    <property type="match status" value="1"/>
</dbReference>
<dbReference type="Gene3D" id="3.40.630.30">
    <property type="match status" value="1"/>
</dbReference>
<dbReference type="CDD" id="cd04301">
    <property type="entry name" value="NAT_SF"/>
    <property type="match status" value="1"/>
</dbReference>
<dbReference type="RefSeq" id="WP_352066227.1">
    <property type="nucleotide sequence ID" value="NZ_JBEPAZ010000107.1"/>
</dbReference>
<dbReference type="InterPro" id="IPR000182">
    <property type="entry name" value="GNAT_dom"/>
</dbReference>
<proteinExistence type="predicted"/>
<dbReference type="EC" id="2.3.1.-" evidence="2"/>
<dbReference type="SUPFAM" id="SSF55729">
    <property type="entry name" value="Acyl-CoA N-acyltransferases (Nat)"/>
    <property type="match status" value="1"/>
</dbReference>
<organism evidence="2 3">
    <name type="scientific">Streptomyces sp. 900105245</name>
    <dbReference type="NCBI Taxonomy" id="3154379"/>
    <lineage>
        <taxon>Bacteria</taxon>
        <taxon>Bacillati</taxon>
        <taxon>Actinomycetota</taxon>
        <taxon>Actinomycetes</taxon>
        <taxon>Kitasatosporales</taxon>
        <taxon>Streptomycetaceae</taxon>
        <taxon>Streptomyces</taxon>
    </lineage>
</organism>
<reference evidence="2 3" key="1">
    <citation type="submission" date="2024-06" db="EMBL/GenBank/DDBJ databases">
        <title>The Natural Products Discovery Center: Release of the First 8490 Sequenced Strains for Exploring Actinobacteria Biosynthetic Diversity.</title>
        <authorList>
            <person name="Kalkreuter E."/>
            <person name="Kautsar S.A."/>
            <person name="Yang D."/>
            <person name="Bader C.D."/>
            <person name="Teijaro C.N."/>
            <person name="Fluegel L."/>
            <person name="Davis C.M."/>
            <person name="Simpson J.R."/>
            <person name="Lauterbach L."/>
            <person name="Steele A.D."/>
            <person name="Gui C."/>
            <person name="Meng S."/>
            <person name="Li G."/>
            <person name="Viehrig K."/>
            <person name="Ye F."/>
            <person name="Su P."/>
            <person name="Kiefer A.F."/>
            <person name="Nichols A."/>
            <person name="Cepeda A.J."/>
            <person name="Yan W."/>
            <person name="Fan B."/>
            <person name="Jiang Y."/>
            <person name="Adhikari A."/>
            <person name="Zheng C.-J."/>
            <person name="Schuster L."/>
            <person name="Cowan T.M."/>
            <person name="Smanski M.J."/>
            <person name="Chevrette M.G."/>
            <person name="De Carvalho L.P.S."/>
            <person name="Shen B."/>
        </authorList>
    </citation>
    <scope>NUCLEOTIDE SEQUENCE [LARGE SCALE GENOMIC DNA]</scope>
    <source>
        <strain evidence="2 3">NPDC001166</strain>
    </source>
</reference>
<evidence type="ECO:0000313" key="3">
    <source>
        <dbReference type="Proteomes" id="UP001470023"/>
    </source>
</evidence>
<keyword evidence="2" id="KW-0012">Acyltransferase</keyword>
<feature type="domain" description="N-acetyltransferase" evidence="1">
    <location>
        <begin position="59"/>
        <end position="206"/>
    </location>
</feature>
<evidence type="ECO:0000259" key="1">
    <source>
        <dbReference type="PROSITE" id="PS51186"/>
    </source>
</evidence>
<keyword evidence="3" id="KW-1185">Reference proteome</keyword>
<dbReference type="InterPro" id="IPR016181">
    <property type="entry name" value="Acyl_CoA_acyltransferase"/>
</dbReference>
<gene>
    <name evidence="2" type="ORF">ABT272_43145</name>
</gene>